<evidence type="ECO:0000256" key="1">
    <source>
        <dbReference type="ARBA" id="ARBA00004442"/>
    </source>
</evidence>
<dbReference type="PROSITE" id="PS51257">
    <property type="entry name" value="PROKAR_LIPOPROTEIN"/>
    <property type="match status" value="1"/>
</dbReference>
<dbReference type="InterPro" id="IPR012944">
    <property type="entry name" value="SusD_RagB_dom"/>
</dbReference>
<dbReference type="HOGENOM" id="CLU_015553_1_3_10"/>
<proteinExistence type="inferred from homology"/>
<feature type="domain" description="RagB/SusD" evidence="7">
    <location>
        <begin position="332"/>
        <end position="499"/>
    </location>
</feature>
<evidence type="ECO:0000313" key="10">
    <source>
        <dbReference type="Proteomes" id="UP000002774"/>
    </source>
</evidence>
<dbReference type="EMBL" id="CM001403">
    <property type="protein sequence ID" value="EHQ29183.1"/>
    <property type="molecule type" value="Genomic_DNA"/>
</dbReference>
<evidence type="ECO:0000256" key="4">
    <source>
        <dbReference type="ARBA" id="ARBA00023136"/>
    </source>
</evidence>
<organism evidence="9 10">
    <name type="scientific">Mucilaginibacter paludis DSM 18603</name>
    <dbReference type="NCBI Taxonomy" id="714943"/>
    <lineage>
        <taxon>Bacteria</taxon>
        <taxon>Pseudomonadati</taxon>
        <taxon>Bacteroidota</taxon>
        <taxon>Sphingobacteriia</taxon>
        <taxon>Sphingobacteriales</taxon>
        <taxon>Sphingobacteriaceae</taxon>
        <taxon>Mucilaginibacter</taxon>
    </lineage>
</organism>
<evidence type="ECO:0000256" key="3">
    <source>
        <dbReference type="ARBA" id="ARBA00022729"/>
    </source>
</evidence>
<reference evidence="9" key="1">
    <citation type="submission" date="2011-09" db="EMBL/GenBank/DDBJ databases">
        <title>The permanent draft genome of Mucilaginibacter paludis DSM 18603.</title>
        <authorList>
            <consortium name="US DOE Joint Genome Institute (JGI-PGF)"/>
            <person name="Lucas S."/>
            <person name="Han J."/>
            <person name="Lapidus A."/>
            <person name="Bruce D."/>
            <person name="Goodwin L."/>
            <person name="Pitluck S."/>
            <person name="Peters L."/>
            <person name="Kyrpides N."/>
            <person name="Mavromatis K."/>
            <person name="Ivanova N."/>
            <person name="Mikhailova N."/>
            <person name="Held B."/>
            <person name="Detter J.C."/>
            <person name="Tapia R."/>
            <person name="Han C."/>
            <person name="Land M."/>
            <person name="Hauser L."/>
            <person name="Markowitz V."/>
            <person name="Cheng J.-F."/>
            <person name="Hugenholtz P."/>
            <person name="Woyke T."/>
            <person name="Wu D."/>
            <person name="Tindall B."/>
            <person name="Brambilla E."/>
            <person name="Klenk H.-P."/>
            <person name="Eisen J.A."/>
        </authorList>
    </citation>
    <scope>NUCLEOTIDE SEQUENCE [LARGE SCALE GENOMIC DNA]</scope>
    <source>
        <strain evidence="9">DSM 18603</strain>
    </source>
</reference>
<keyword evidence="4" id="KW-0472">Membrane</keyword>
<dbReference type="OrthoDB" id="1035036at2"/>
<keyword evidence="5" id="KW-0998">Cell outer membrane</keyword>
<evidence type="ECO:0000259" key="7">
    <source>
        <dbReference type="Pfam" id="PF07980"/>
    </source>
</evidence>
<dbReference type="InterPro" id="IPR011990">
    <property type="entry name" value="TPR-like_helical_dom_sf"/>
</dbReference>
<keyword evidence="3 6" id="KW-0732">Signal</keyword>
<dbReference type="GO" id="GO:0009279">
    <property type="term" value="C:cell outer membrane"/>
    <property type="evidence" value="ECO:0007669"/>
    <property type="project" value="UniProtKB-SubCell"/>
</dbReference>
<keyword evidence="10" id="KW-1185">Reference proteome</keyword>
<evidence type="ECO:0000259" key="8">
    <source>
        <dbReference type="Pfam" id="PF14322"/>
    </source>
</evidence>
<feature type="chain" id="PRO_5003556951" evidence="6">
    <location>
        <begin position="24"/>
        <end position="501"/>
    </location>
</feature>
<comment type="similarity">
    <text evidence="2">Belongs to the SusD family.</text>
</comment>
<dbReference type="Pfam" id="PF07980">
    <property type="entry name" value="SusD_RagB"/>
    <property type="match status" value="1"/>
</dbReference>
<evidence type="ECO:0000313" key="9">
    <source>
        <dbReference type="EMBL" id="EHQ29183.1"/>
    </source>
</evidence>
<dbReference type="SUPFAM" id="SSF48452">
    <property type="entry name" value="TPR-like"/>
    <property type="match status" value="1"/>
</dbReference>
<evidence type="ECO:0000256" key="6">
    <source>
        <dbReference type="SAM" id="SignalP"/>
    </source>
</evidence>
<feature type="signal peptide" evidence="6">
    <location>
        <begin position="1"/>
        <end position="23"/>
    </location>
</feature>
<dbReference type="Gene3D" id="1.25.40.390">
    <property type="match status" value="1"/>
</dbReference>
<accession>H1Y0V8</accession>
<name>H1Y0V8_9SPHI</name>
<dbReference type="Pfam" id="PF14322">
    <property type="entry name" value="SusD-like_3"/>
    <property type="match status" value="1"/>
</dbReference>
<dbReference type="CDD" id="cd08977">
    <property type="entry name" value="SusD"/>
    <property type="match status" value="1"/>
</dbReference>
<evidence type="ECO:0000256" key="2">
    <source>
        <dbReference type="ARBA" id="ARBA00006275"/>
    </source>
</evidence>
<comment type="subcellular location">
    <subcellularLocation>
        <location evidence="1">Cell outer membrane</location>
    </subcellularLocation>
</comment>
<dbReference type="Proteomes" id="UP000002774">
    <property type="component" value="Chromosome"/>
</dbReference>
<gene>
    <name evidence="9" type="ORF">Mucpa_5108</name>
</gene>
<dbReference type="AlphaFoldDB" id="H1Y0V8"/>
<dbReference type="InterPro" id="IPR033985">
    <property type="entry name" value="SusD-like_N"/>
</dbReference>
<evidence type="ECO:0000256" key="5">
    <source>
        <dbReference type="ARBA" id="ARBA00023237"/>
    </source>
</evidence>
<dbReference type="STRING" id="714943.Mucpa_5108"/>
<protein>
    <submittedName>
        <fullName evidence="9">RagB/SusD domain-containing protein</fullName>
    </submittedName>
</protein>
<sequence length="501" mass="57085">MYKKIIYKSVLFVALMLSCSSCKKYLSLYPQDGVIRQEFWQNKEQIQSAVIGIYSSLLADPAGKDRQLAEYLFLWGELRADNVVSSGANISNDELNMLHDNILSTNSVVNWSAVYRTINYCNTVLDYAPNVMSLDKTLTQDKLNSYLGEALAIRSLMYFYLVRTYRDVPLKLKSTSSDTDIQQLAVTKSTDVLAQIVKDLATAEQYTVYTYGDKASDKGRITKYTINAIQADVYLWMEDYNNSITACDKIINSGQFGLVPGDSGFFSTLYYTGNSIESIFEFQFDVQALNSFYTAFQQKARFAASPNLMDLVYTVDYNDDNNYDRRGRFVAVNTSTNQIWKYIGVSGDRNARTIDQSYAHYMIYRYADVLLMKAEAMAYVNRGSESLDIIRTIRTRANALATTLESPSPSDANAVALYVLDERDREFSFEGKRWYDLLRYAKRNNFQNLNTLILASTINIPGNLQQSANTKLRDLNSLYLPIPYSETLNDPNLVQNPFYKN</sequence>
<dbReference type="eggNOG" id="COG0561">
    <property type="taxonomic scope" value="Bacteria"/>
</dbReference>
<feature type="domain" description="SusD-like N-terminal" evidence="8">
    <location>
        <begin position="90"/>
        <end position="235"/>
    </location>
</feature>